<evidence type="ECO:0000256" key="3">
    <source>
        <dbReference type="ARBA" id="ARBA00012845"/>
    </source>
</evidence>
<dbReference type="Pfam" id="PF00248">
    <property type="entry name" value="Aldo_ket_red"/>
    <property type="match status" value="1"/>
</dbReference>
<evidence type="ECO:0000256" key="5">
    <source>
        <dbReference type="ARBA" id="ARBA00023002"/>
    </source>
</evidence>
<evidence type="ECO:0000256" key="2">
    <source>
        <dbReference type="ARBA" id="ARBA00007905"/>
    </source>
</evidence>
<dbReference type="VEuPathDB" id="FungiDB:PV07_00274"/>
<comment type="similarity">
    <text evidence="2">Belongs to the aldo/keto reductase family.</text>
</comment>
<dbReference type="Proteomes" id="UP000054466">
    <property type="component" value="Unassembled WGS sequence"/>
</dbReference>
<comment type="pathway">
    <text evidence="1">Carbohydrate metabolism; D-xylose degradation.</text>
</comment>
<dbReference type="InterPro" id="IPR023210">
    <property type="entry name" value="NADP_OxRdtase_dom"/>
</dbReference>
<comment type="function">
    <text evidence="7">Catalyzes the initial reaction in the xylose utilization pathway by reducing D-xylose into xylitol. Xylose is a major component of hemicelluloses such as xylan. Most fungi utilize D-xylose via three enzymatic reactions, xylose reductase (XR), xylitol dehydrogenase (XDH), and xylulokinase, to form xylulose 5-phosphate, which enters pentose phosphate pathway.</text>
</comment>
<evidence type="ECO:0000256" key="10">
    <source>
        <dbReference type="PIRSR" id="PIRSR000097-1"/>
    </source>
</evidence>
<dbReference type="RefSeq" id="XP_016253638.1">
    <property type="nucleotide sequence ID" value="XM_016386710.1"/>
</dbReference>
<evidence type="ECO:0000256" key="8">
    <source>
        <dbReference type="ARBA" id="ARBA00047534"/>
    </source>
</evidence>
<evidence type="ECO:0000259" key="13">
    <source>
        <dbReference type="Pfam" id="PF00248"/>
    </source>
</evidence>
<evidence type="ECO:0000256" key="7">
    <source>
        <dbReference type="ARBA" id="ARBA00025065"/>
    </source>
</evidence>
<accession>A0A0D2B739</accession>
<dbReference type="EMBL" id="KN847040">
    <property type="protein sequence ID" value="KIW33422.1"/>
    <property type="molecule type" value="Genomic_DNA"/>
</dbReference>
<comment type="catalytic activity">
    <reaction evidence="9">
        <text>xylitol + NAD(+) = D-xylose + NADH + H(+)</text>
        <dbReference type="Rhea" id="RHEA:27441"/>
        <dbReference type="ChEBI" id="CHEBI:15378"/>
        <dbReference type="ChEBI" id="CHEBI:17151"/>
        <dbReference type="ChEBI" id="CHEBI:53455"/>
        <dbReference type="ChEBI" id="CHEBI:57540"/>
        <dbReference type="ChEBI" id="CHEBI:57945"/>
        <dbReference type="EC" id="1.1.1.307"/>
    </reaction>
</comment>
<dbReference type="GO" id="GO:0042732">
    <property type="term" value="P:D-xylose metabolic process"/>
    <property type="evidence" value="ECO:0007669"/>
    <property type="project" value="UniProtKB-KW"/>
</dbReference>
<organism evidence="14 15">
    <name type="scientific">Cladophialophora immunda</name>
    <dbReference type="NCBI Taxonomy" id="569365"/>
    <lineage>
        <taxon>Eukaryota</taxon>
        <taxon>Fungi</taxon>
        <taxon>Dikarya</taxon>
        <taxon>Ascomycota</taxon>
        <taxon>Pezizomycotina</taxon>
        <taxon>Eurotiomycetes</taxon>
        <taxon>Chaetothyriomycetidae</taxon>
        <taxon>Chaetothyriales</taxon>
        <taxon>Herpotrichiellaceae</taxon>
        <taxon>Cladophialophora</taxon>
    </lineage>
</organism>
<dbReference type="PIRSF" id="PIRSF000097">
    <property type="entry name" value="AKR"/>
    <property type="match status" value="1"/>
</dbReference>
<keyword evidence="4" id="KW-0859">Xylose metabolism</keyword>
<evidence type="ECO:0000313" key="15">
    <source>
        <dbReference type="Proteomes" id="UP000054466"/>
    </source>
</evidence>
<protein>
    <recommendedName>
        <fullName evidence="3">D-xylose reductase [NAD(P)H]</fullName>
        <ecNumber evidence="3">1.1.1.307</ecNumber>
    </recommendedName>
</protein>
<dbReference type="STRING" id="569365.A0A0D2B739"/>
<feature type="active site" description="Proton donor" evidence="10">
    <location>
        <position position="50"/>
    </location>
</feature>
<feature type="binding site" evidence="11">
    <location>
        <position position="112"/>
    </location>
    <ligand>
        <name>substrate</name>
    </ligand>
</feature>
<keyword evidence="15" id="KW-1185">Reference proteome</keyword>
<dbReference type="SUPFAM" id="SSF51430">
    <property type="entry name" value="NAD(P)-linked oxidoreductase"/>
    <property type="match status" value="1"/>
</dbReference>
<dbReference type="PROSITE" id="PS00798">
    <property type="entry name" value="ALDOKETO_REDUCTASE_1"/>
    <property type="match status" value="1"/>
</dbReference>
<dbReference type="FunFam" id="3.20.20.100:FF:000007">
    <property type="entry name" value="NAD(P)H-dependent D-xylose reductase xyl1"/>
    <property type="match status" value="1"/>
</dbReference>
<name>A0A0D2B739_9EURO</name>
<dbReference type="AlphaFoldDB" id="A0A0D2B739"/>
<keyword evidence="6" id="KW-0520">NAD</keyword>
<evidence type="ECO:0000256" key="9">
    <source>
        <dbReference type="ARBA" id="ARBA00049485"/>
    </source>
</evidence>
<keyword evidence="4" id="KW-0119">Carbohydrate metabolism</keyword>
<gene>
    <name evidence="14" type="ORF">PV07_00274</name>
</gene>
<sequence length="328" mass="37518">MTSDTVTLASGHKMPLVGFGLWKVPAEKAADTVYHAIKTGYRLFDGAYDYQNEKEAGEGIRRAISEGLVRREDIFVTTKLWNNYHQRDHALAMAKAQNEAWGLGYIDLYLIHFPIALKYIEPEKLRYPAWWMDPEQKVIERANVPIQETWQALEEVVDQRIVKSIGISNAQAQTLYDIQTYCRYPISSLQIEHHPYLVQQDLVELAQEEKIVITAYSSFGPQSFLELPAAFRERAKDTPLLFDVDVVKKAAARSNKTPAQVLLRWATQRNIAVIPKSNHVERLKQNLEVGGGSFDLTEEEMRAISALDRGLRFNDPGFYLHKPLRIFA</sequence>
<feature type="site" description="Lowers pKa of active site Tyr" evidence="12">
    <location>
        <position position="79"/>
    </location>
</feature>
<feature type="domain" description="NADP-dependent oxidoreductase" evidence="13">
    <location>
        <begin position="18"/>
        <end position="308"/>
    </location>
</feature>
<dbReference type="GO" id="GO:0016491">
    <property type="term" value="F:oxidoreductase activity"/>
    <property type="evidence" value="ECO:0007669"/>
    <property type="project" value="UniProtKB-KW"/>
</dbReference>
<dbReference type="PANTHER" id="PTHR11732">
    <property type="entry name" value="ALDO/KETO REDUCTASE"/>
    <property type="match status" value="1"/>
</dbReference>
<dbReference type="HOGENOM" id="CLU_023205_0_0_1"/>
<comment type="catalytic activity">
    <reaction evidence="8">
        <text>xylitol + NADP(+) = D-xylose + NADPH + H(+)</text>
        <dbReference type="Rhea" id="RHEA:27445"/>
        <dbReference type="ChEBI" id="CHEBI:15378"/>
        <dbReference type="ChEBI" id="CHEBI:17151"/>
        <dbReference type="ChEBI" id="CHEBI:53455"/>
        <dbReference type="ChEBI" id="CHEBI:57783"/>
        <dbReference type="ChEBI" id="CHEBI:58349"/>
        <dbReference type="EC" id="1.1.1.307"/>
    </reaction>
</comment>
<evidence type="ECO:0000256" key="12">
    <source>
        <dbReference type="PIRSR" id="PIRSR000097-3"/>
    </source>
</evidence>
<reference evidence="14 15" key="1">
    <citation type="submission" date="2015-01" db="EMBL/GenBank/DDBJ databases">
        <title>The Genome Sequence of Cladophialophora immunda CBS83496.</title>
        <authorList>
            <consortium name="The Broad Institute Genomics Platform"/>
            <person name="Cuomo C."/>
            <person name="de Hoog S."/>
            <person name="Gorbushina A."/>
            <person name="Stielow B."/>
            <person name="Teixiera M."/>
            <person name="Abouelleil A."/>
            <person name="Chapman S.B."/>
            <person name="Priest M."/>
            <person name="Young S.K."/>
            <person name="Wortman J."/>
            <person name="Nusbaum C."/>
            <person name="Birren B."/>
        </authorList>
    </citation>
    <scope>NUCLEOTIDE SEQUENCE [LARGE SCALE GENOMIC DNA]</scope>
    <source>
        <strain evidence="14 15">CBS 83496</strain>
    </source>
</reference>
<evidence type="ECO:0000256" key="11">
    <source>
        <dbReference type="PIRSR" id="PIRSR000097-2"/>
    </source>
</evidence>
<dbReference type="PROSITE" id="PS00063">
    <property type="entry name" value="ALDOKETO_REDUCTASE_3"/>
    <property type="match status" value="1"/>
</dbReference>
<dbReference type="InterPro" id="IPR036812">
    <property type="entry name" value="NAD(P)_OxRdtase_dom_sf"/>
</dbReference>
<evidence type="ECO:0000256" key="4">
    <source>
        <dbReference type="ARBA" id="ARBA00022629"/>
    </source>
</evidence>
<proteinExistence type="inferred from homology"/>
<keyword evidence="5" id="KW-0560">Oxidoreductase</keyword>
<dbReference type="InterPro" id="IPR018170">
    <property type="entry name" value="Aldo/ket_reductase_CS"/>
</dbReference>
<dbReference type="PRINTS" id="PR00069">
    <property type="entry name" value="ALDKETRDTASE"/>
</dbReference>
<dbReference type="InterPro" id="IPR020471">
    <property type="entry name" value="AKR"/>
</dbReference>
<dbReference type="GeneID" id="27339468"/>
<evidence type="ECO:0000256" key="6">
    <source>
        <dbReference type="ARBA" id="ARBA00023027"/>
    </source>
</evidence>
<dbReference type="EC" id="1.1.1.307" evidence="3"/>
<dbReference type="OrthoDB" id="416253at2759"/>
<evidence type="ECO:0000256" key="1">
    <source>
        <dbReference type="ARBA" id="ARBA00004722"/>
    </source>
</evidence>
<dbReference type="Gene3D" id="3.20.20.100">
    <property type="entry name" value="NADP-dependent oxidoreductase domain"/>
    <property type="match status" value="1"/>
</dbReference>
<evidence type="ECO:0000313" key="14">
    <source>
        <dbReference type="EMBL" id="KIW33422.1"/>
    </source>
</evidence>